<organism evidence="2 3">
    <name type="scientific">Flavobacterium gawalongense</name>
    <dbReference type="NCBI Taxonomy" id="2594432"/>
    <lineage>
        <taxon>Bacteria</taxon>
        <taxon>Pseudomonadati</taxon>
        <taxon>Bacteroidota</taxon>
        <taxon>Flavobacteriia</taxon>
        <taxon>Flavobacteriales</taxon>
        <taxon>Flavobacteriaceae</taxon>
        <taxon>Flavobacterium</taxon>
    </lineage>
</organism>
<dbReference type="RefSeq" id="WP_144064363.1">
    <property type="nucleotide sequence ID" value="NZ_VJZL01000001.1"/>
</dbReference>
<protein>
    <submittedName>
        <fullName evidence="2">Oligosaccharide repeat unit polymerase</fullName>
    </submittedName>
</protein>
<feature type="transmembrane region" description="Helical" evidence="1">
    <location>
        <begin position="378"/>
        <end position="396"/>
    </location>
</feature>
<evidence type="ECO:0000313" key="3">
    <source>
        <dbReference type="Proteomes" id="UP000318669"/>
    </source>
</evidence>
<feature type="transmembrane region" description="Helical" evidence="1">
    <location>
        <begin position="187"/>
        <end position="220"/>
    </location>
</feature>
<comment type="caution">
    <text evidence="2">The sequence shown here is derived from an EMBL/GenBank/DDBJ whole genome shotgun (WGS) entry which is preliminary data.</text>
</comment>
<dbReference type="EMBL" id="VJZL01000001">
    <property type="protein sequence ID" value="TRX13394.1"/>
    <property type="molecule type" value="Genomic_DNA"/>
</dbReference>
<dbReference type="OrthoDB" id="928337at2"/>
<keyword evidence="1" id="KW-0472">Membrane</keyword>
<feature type="transmembrane region" description="Helical" evidence="1">
    <location>
        <begin position="240"/>
        <end position="259"/>
    </location>
</feature>
<reference evidence="2 3" key="1">
    <citation type="submission" date="2019-07" db="EMBL/GenBank/DDBJ databases">
        <title>Novel species of Flavobacterium.</title>
        <authorList>
            <person name="Liu Q."/>
            <person name="Xin Y.-H."/>
        </authorList>
    </citation>
    <scope>NUCLEOTIDE SEQUENCE [LARGE SCALE GENOMIC DNA]</scope>
    <source>
        <strain evidence="2 3">GSR22</strain>
    </source>
</reference>
<gene>
    <name evidence="2" type="ORF">FNW11_00575</name>
</gene>
<evidence type="ECO:0000313" key="2">
    <source>
        <dbReference type="EMBL" id="TRX13394.1"/>
    </source>
</evidence>
<dbReference type="Proteomes" id="UP000318669">
    <property type="component" value="Unassembled WGS sequence"/>
</dbReference>
<feature type="transmembrane region" description="Helical" evidence="1">
    <location>
        <begin position="111"/>
        <end position="132"/>
    </location>
</feature>
<proteinExistence type="predicted"/>
<evidence type="ECO:0000256" key="1">
    <source>
        <dbReference type="SAM" id="Phobius"/>
    </source>
</evidence>
<feature type="transmembrane region" description="Helical" evidence="1">
    <location>
        <begin position="416"/>
        <end position="434"/>
    </location>
</feature>
<feature type="transmembrane region" description="Helical" evidence="1">
    <location>
        <begin position="69"/>
        <end position="90"/>
    </location>
</feature>
<name>A0A553BYT4_9FLAO</name>
<feature type="transmembrane region" description="Helical" evidence="1">
    <location>
        <begin position="43"/>
        <end position="63"/>
    </location>
</feature>
<keyword evidence="1" id="KW-1133">Transmembrane helix</keyword>
<feature type="transmembrane region" description="Helical" evidence="1">
    <location>
        <begin position="349"/>
        <end position="371"/>
    </location>
</feature>
<keyword evidence="1" id="KW-0812">Transmembrane</keyword>
<accession>A0A553BYT4</accession>
<sequence length="445" mass="51878">MNNYEFYEEVLDNINLFFGILICSFILHYLLFRKQVKSFFDPYFLAVISSVFCFTDVLFLFIVNKISTYLLSSYVLTQVGFVLGFYTFKIKKKILSGDDKKNYIEKVNSRNVIAFYFFSFIYLFNQCLIYKLKGIPLFMESYLETFASGGGSGVLGRVSDVTSIIGLYSFFLVIKIDKFRISEIPKYIILVLYFVTFFLSGSKSVFFLVFTVFWCHIAFLKTKKGNYEMYSMLLKNNMKFILGFTLVFLLIIIYTQTSIHTENIEDRANPLFGLLLRFVHSGDIYWYAYPNNVYLQIPNNQWFAALFNDTLGFLRIMDWKDLPQVIGITFKNIHHPSDIPSGPNGRHNVFGLIYFGFFGSILFSYCIGLILSFIRNKLSLFLSNNFFGGAVFTYLITKSAALDSDPMLTITYFNNVIFIFSILYFLYLILIEFLKINPNNYEKKI</sequence>
<feature type="transmembrane region" description="Helical" evidence="1">
    <location>
        <begin position="14"/>
        <end position="31"/>
    </location>
</feature>
<dbReference type="AlphaFoldDB" id="A0A553BYT4"/>